<evidence type="ECO:0000313" key="1">
    <source>
        <dbReference type="EMBL" id="KXJ93559.1"/>
    </source>
</evidence>
<dbReference type="OrthoDB" id="4757095at2759"/>
<dbReference type="AlphaFoldDB" id="A0A136J8T7"/>
<accession>A0A136J8T7</accession>
<dbReference type="EMBL" id="KQ964248">
    <property type="protein sequence ID" value="KXJ93559.1"/>
    <property type="molecule type" value="Genomic_DNA"/>
</dbReference>
<evidence type="ECO:0000313" key="2">
    <source>
        <dbReference type="Proteomes" id="UP000070501"/>
    </source>
</evidence>
<dbReference type="Proteomes" id="UP000070501">
    <property type="component" value="Unassembled WGS sequence"/>
</dbReference>
<protein>
    <submittedName>
        <fullName evidence="1">Uncharacterized protein</fullName>
    </submittedName>
</protein>
<organism evidence="1 2">
    <name type="scientific">Microdochium bolleyi</name>
    <dbReference type="NCBI Taxonomy" id="196109"/>
    <lineage>
        <taxon>Eukaryota</taxon>
        <taxon>Fungi</taxon>
        <taxon>Dikarya</taxon>
        <taxon>Ascomycota</taxon>
        <taxon>Pezizomycotina</taxon>
        <taxon>Sordariomycetes</taxon>
        <taxon>Xylariomycetidae</taxon>
        <taxon>Xylariales</taxon>
        <taxon>Microdochiaceae</taxon>
        <taxon>Microdochium</taxon>
    </lineage>
</organism>
<keyword evidence="2" id="KW-1185">Reference proteome</keyword>
<sequence>MLALLVEGQVHFVGLDVLERVGLQAESLTSPLSSEIAMSLVNMKRIYVILKVPTSFCSAFGTSGLLAAPDREPLVTAWQRIDETLPRFQDLIDVHIWIDHSTPERWASFNEKEIFKRFLGFARLRKNLTATVHLPFLHPLYENSKMHLLNKEELAEGNIRIQRFVRQRQFVGQVGDRPHVREVEDFPHLVEHSKHWRFSTLEDLLEAERDLFRRGVDVQAGVLHLMDFVYEMTDLGALGFGPRPGPVGMYPGRRIWGEFMDSYSQFFDDFRALQNEQGAL</sequence>
<reference evidence="2" key="1">
    <citation type="submission" date="2016-02" db="EMBL/GenBank/DDBJ databases">
        <title>Draft genome sequence of Microdochium bolleyi, a fungal endophyte of beachgrass.</title>
        <authorList>
            <consortium name="DOE Joint Genome Institute"/>
            <person name="David A.S."/>
            <person name="May G."/>
            <person name="Haridas S."/>
            <person name="Lim J."/>
            <person name="Wang M."/>
            <person name="Labutti K."/>
            <person name="Lipzen A."/>
            <person name="Barry K."/>
            <person name="Grigoriev I.V."/>
        </authorList>
    </citation>
    <scope>NUCLEOTIDE SEQUENCE [LARGE SCALE GENOMIC DNA]</scope>
    <source>
        <strain evidence="2">J235TASD1</strain>
    </source>
</reference>
<proteinExistence type="predicted"/>
<gene>
    <name evidence="1" type="ORF">Micbo1qcDRAFT_174606</name>
</gene>
<name>A0A136J8T7_9PEZI</name>
<dbReference type="InParanoid" id="A0A136J8T7"/>
<dbReference type="STRING" id="196109.A0A136J8T7"/>